<dbReference type="NCBIfam" id="TIGR01988">
    <property type="entry name" value="Ubi-OHases"/>
    <property type="match status" value="1"/>
</dbReference>
<dbReference type="InterPro" id="IPR018168">
    <property type="entry name" value="Ubi_Hdrlase_CS"/>
</dbReference>
<keyword evidence="13" id="KW-0830">Ubiquinone</keyword>
<evidence type="ECO:0000259" key="12">
    <source>
        <dbReference type="Pfam" id="PF01494"/>
    </source>
</evidence>
<comment type="catalytic activity">
    <reaction evidence="11">
        <text>a 2-methoxy-6-(all-trans-polyprenyl)phenol + 2 reduced [2Fe-2S]-[ferredoxin] + O2 + 2 H(+) = a 2-methoxy-6-(all-trans-polyprenyl)benzene-1,4-diol + 2 oxidized [2Fe-2S]-[ferredoxin] + H2O</text>
        <dbReference type="Rhea" id="RHEA:81183"/>
        <dbReference type="Rhea" id="RHEA-COMP:9551"/>
        <dbReference type="Rhea" id="RHEA-COMP:10000"/>
        <dbReference type="Rhea" id="RHEA-COMP:10001"/>
        <dbReference type="Rhea" id="RHEA-COMP:10858"/>
        <dbReference type="ChEBI" id="CHEBI:15377"/>
        <dbReference type="ChEBI" id="CHEBI:15378"/>
        <dbReference type="ChEBI" id="CHEBI:15379"/>
        <dbReference type="ChEBI" id="CHEBI:33737"/>
        <dbReference type="ChEBI" id="CHEBI:33738"/>
        <dbReference type="ChEBI" id="CHEBI:62731"/>
        <dbReference type="ChEBI" id="CHEBI:84166"/>
        <dbReference type="EC" id="1.14.15.46"/>
    </reaction>
</comment>
<comment type="function">
    <text evidence="11">FAD-dependent monooxygenase required for two non-consecutive steps during ubiquinone biosynthesis. Required for the C5-ring hydroxylation during ubiquinone biosynthesis by catalyzing the hydroxylation of 4-hydroxy-3-(all-trans-polyprenyl)benzoic acid to 3,4-dihydroxy-5-(all-trans-polyprenyl)benzoic acid. Also acts downstream of coq4, for the C1-hydroxylation during ubiquinone biosynthesis by catalyzing the hydroxylation of 2-methoxy-6-(all-trans-polyprenyl)phenol to 2-methoxy-6-(all-trans-polyprenyl)benzene-1,4-diol. The electrons required for the hydroxylation reaction are funneled indirectly to coq6 from NADPH via a ferredoxin/ferredoxin reductase system.</text>
</comment>
<evidence type="ECO:0000256" key="11">
    <source>
        <dbReference type="HAMAP-Rule" id="MF_03193"/>
    </source>
</evidence>
<evidence type="ECO:0000256" key="9">
    <source>
        <dbReference type="ARBA" id="ARBA00023128"/>
    </source>
</evidence>
<dbReference type="AlphaFoldDB" id="A0A0D2CIN2"/>
<dbReference type="GO" id="GO:0016712">
    <property type="term" value="F:oxidoreductase activity, acting on paired donors, with incorporation or reduction of molecular oxygen, reduced flavin or flavoprotein as one donor, and incorporation of one atom of oxygen"/>
    <property type="evidence" value="ECO:0007669"/>
    <property type="project" value="UniProtKB-UniRule"/>
</dbReference>
<dbReference type="InterPro" id="IPR051205">
    <property type="entry name" value="UbiH/COQ6_monooxygenase"/>
</dbReference>
<dbReference type="GO" id="GO:0031314">
    <property type="term" value="C:extrinsic component of mitochondrial inner membrane"/>
    <property type="evidence" value="ECO:0007669"/>
    <property type="project" value="UniProtKB-UniRule"/>
</dbReference>
<comment type="subunit">
    <text evidence="11">Component of a multi-subunit COQ enzyme complex, composed of at least COQ3, COQ4, COQ5, COQ6, COQ7 and COQ9.</text>
</comment>
<dbReference type="GO" id="GO:0071949">
    <property type="term" value="F:FAD binding"/>
    <property type="evidence" value="ECO:0007669"/>
    <property type="project" value="InterPro"/>
</dbReference>
<comment type="cofactor">
    <cofactor evidence="1 11">
        <name>FAD</name>
        <dbReference type="ChEBI" id="CHEBI:57692"/>
    </cofactor>
</comment>
<keyword evidence="10 11" id="KW-0472">Membrane</keyword>
<organism evidence="13 14">
    <name type="scientific">Phialophora macrospora</name>
    <dbReference type="NCBI Taxonomy" id="1851006"/>
    <lineage>
        <taxon>Eukaryota</taxon>
        <taxon>Fungi</taxon>
        <taxon>Dikarya</taxon>
        <taxon>Ascomycota</taxon>
        <taxon>Pezizomycotina</taxon>
        <taxon>Eurotiomycetes</taxon>
        <taxon>Chaetothyriomycetidae</taxon>
        <taxon>Chaetothyriales</taxon>
        <taxon>Herpotrichiellaceae</taxon>
        <taxon>Phialophora</taxon>
    </lineage>
</organism>
<dbReference type="PRINTS" id="PR00420">
    <property type="entry name" value="RNGMNOXGNASE"/>
</dbReference>
<evidence type="ECO:0000256" key="2">
    <source>
        <dbReference type="ARBA" id="ARBA00005349"/>
    </source>
</evidence>
<keyword evidence="4 11" id="KW-0831">Ubiquinone biosynthesis</keyword>
<dbReference type="EC" id="1.14.15.45" evidence="11"/>
<dbReference type="EMBL" id="KN846960">
    <property type="protein sequence ID" value="KIW65061.1"/>
    <property type="molecule type" value="Genomic_DNA"/>
</dbReference>
<evidence type="ECO:0000256" key="10">
    <source>
        <dbReference type="ARBA" id="ARBA00023136"/>
    </source>
</evidence>
<dbReference type="InterPro" id="IPR036188">
    <property type="entry name" value="FAD/NAD-bd_sf"/>
</dbReference>
<dbReference type="InterPro" id="IPR000689">
    <property type="entry name" value="UbQ_mOase_COQ6"/>
</dbReference>
<dbReference type="PROSITE" id="PS01304">
    <property type="entry name" value="UBIH"/>
    <property type="match status" value="1"/>
</dbReference>
<keyword evidence="8 11" id="KW-0503">Monooxygenase</keyword>
<evidence type="ECO:0000313" key="13">
    <source>
        <dbReference type="EMBL" id="KIW65061.1"/>
    </source>
</evidence>
<dbReference type="UniPathway" id="UPA00232"/>
<dbReference type="EC" id="1.14.15.46" evidence="11"/>
<dbReference type="HAMAP" id="MF_03193">
    <property type="entry name" value="COQ6_monooxygenase"/>
    <property type="match status" value="1"/>
</dbReference>
<feature type="domain" description="FAD-binding" evidence="12">
    <location>
        <begin position="40"/>
        <end position="460"/>
    </location>
</feature>
<dbReference type="GO" id="GO:0120538">
    <property type="term" value="F:2-methoxy-6-polyprenolphenol 4-hydroxylase activity"/>
    <property type="evidence" value="ECO:0007669"/>
    <property type="project" value="UniProtKB-EC"/>
</dbReference>
<dbReference type="FunFam" id="3.50.50.60:FF:000245">
    <property type="entry name" value="Ubiquinone biosynthesis monooxygenase COQ6, mitochondrial"/>
    <property type="match status" value="1"/>
</dbReference>
<evidence type="ECO:0000256" key="1">
    <source>
        <dbReference type="ARBA" id="ARBA00001974"/>
    </source>
</evidence>
<keyword evidence="6 11" id="KW-0274">FAD</keyword>
<dbReference type="InterPro" id="IPR010971">
    <property type="entry name" value="UbiH/COQ6"/>
</dbReference>
<evidence type="ECO:0000256" key="7">
    <source>
        <dbReference type="ARBA" id="ARBA00023002"/>
    </source>
</evidence>
<evidence type="ECO:0000256" key="6">
    <source>
        <dbReference type="ARBA" id="ARBA00022827"/>
    </source>
</evidence>
<dbReference type="Gene3D" id="3.50.50.60">
    <property type="entry name" value="FAD/NAD(P)-binding domain"/>
    <property type="match status" value="2"/>
</dbReference>
<name>A0A0D2CIN2_9EURO</name>
<accession>A0A0D2CIN2</accession>
<dbReference type="Pfam" id="PF01494">
    <property type="entry name" value="FAD_binding_3"/>
    <property type="match status" value="1"/>
</dbReference>
<comment type="similarity">
    <text evidence="2 11">Belongs to the UbiH/COQ6 family.</text>
</comment>
<evidence type="ECO:0000256" key="5">
    <source>
        <dbReference type="ARBA" id="ARBA00022792"/>
    </source>
</evidence>
<evidence type="ECO:0000256" key="4">
    <source>
        <dbReference type="ARBA" id="ARBA00022688"/>
    </source>
</evidence>
<comment type="subcellular location">
    <subcellularLocation>
        <location evidence="11">Mitochondrion inner membrane</location>
        <topology evidence="11">Peripheral membrane protein</topology>
        <orientation evidence="11">Matrix side</orientation>
    </subcellularLocation>
</comment>
<dbReference type="GO" id="GO:0106364">
    <property type="term" value="F:4-hydroxy-3-all-trans-polyprenylbenzoate oxygenase activity"/>
    <property type="evidence" value="ECO:0007669"/>
    <property type="project" value="UniProtKB-EC"/>
</dbReference>
<reference evidence="13 14" key="1">
    <citation type="submission" date="2015-01" db="EMBL/GenBank/DDBJ databases">
        <title>The Genome Sequence of Capronia semiimmersa CBS27337.</title>
        <authorList>
            <consortium name="The Broad Institute Genomics Platform"/>
            <person name="Cuomo C."/>
            <person name="de Hoog S."/>
            <person name="Gorbushina A."/>
            <person name="Stielow B."/>
            <person name="Teixiera M."/>
            <person name="Abouelleil A."/>
            <person name="Chapman S.B."/>
            <person name="Priest M."/>
            <person name="Young S.K."/>
            <person name="Wortman J."/>
            <person name="Nusbaum C."/>
            <person name="Birren B."/>
        </authorList>
    </citation>
    <scope>NUCLEOTIDE SEQUENCE [LARGE SCALE GENOMIC DNA]</scope>
    <source>
        <strain evidence="13 14">CBS 27337</strain>
    </source>
</reference>
<evidence type="ECO:0000256" key="3">
    <source>
        <dbReference type="ARBA" id="ARBA00022630"/>
    </source>
</evidence>
<sequence>MPARLSLSSGRFICLQCRQVLRSTQRRRFSSTNTTQPEIYDVVTVGGGPAGLALLAALKSSPVTSHLRTALIETQDLSKLRAWTSPDDGYSNRASSLTPSSVSFLESTGSWSHVDQARVQAYDEMQVWDAANDATLQFDWSAETKKYNAPPRTVATMTENANLTRGLLERIAELGAETSLFSNTSVCSITHGADDPEGLNLSTWPVLSLRAKTSSPPPLQPGVTSSTSSIAARLLIGADGFNSPVRTFAGISSHGWDYDRHGVVASLATQPSSDTIHTSSEDFDLFSEEPLPNRATAYQRFLPALGGPIALLPLPNNHASLVWSTTPQHASYLKSLPPAAQVAMINAALRLDQADIAYMFTLDASRHPQLHQDELSWRLQHTRPPPPFLRSARQPPIVTGIQEGTLASFPLRFRHASALTGPRIALIGDAAHTVHPLAGQGLNLGLADAASLAETIAYAVDHGMDIGDGFALQRYNAARFGKGLLMGGGVDALNWMYQVGGSGDGMLSALAGRARGLGMKMLGAVPGLREGIMRQAS</sequence>
<keyword evidence="7 11" id="KW-0560">Oxidoreductase</keyword>
<comment type="pathway">
    <text evidence="11">Cofactor biosynthesis; ubiquinone biosynthesis.</text>
</comment>
<comment type="catalytic activity">
    <reaction evidence="11">
        <text>a 4-hydroxy-3-(all-trans-polyprenyl)benzoate + 2 reduced [2Fe-2S]-[ferredoxin] + O2 + 2 H(+) = a 3,4-dihydroxy-5-(all-trans-polyprenyl)benzoate + 2 oxidized [2Fe-2S]-[ferredoxin] + H2O</text>
        <dbReference type="Rhea" id="RHEA:81195"/>
        <dbReference type="Rhea" id="RHEA-COMP:9514"/>
        <dbReference type="Rhea" id="RHEA-COMP:10000"/>
        <dbReference type="Rhea" id="RHEA-COMP:10001"/>
        <dbReference type="Rhea" id="RHEA-COMP:10930"/>
        <dbReference type="ChEBI" id="CHEBI:15377"/>
        <dbReference type="ChEBI" id="CHEBI:15378"/>
        <dbReference type="ChEBI" id="CHEBI:15379"/>
        <dbReference type="ChEBI" id="CHEBI:33737"/>
        <dbReference type="ChEBI" id="CHEBI:33738"/>
        <dbReference type="ChEBI" id="CHEBI:64694"/>
        <dbReference type="ChEBI" id="CHEBI:78396"/>
        <dbReference type="EC" id="1.14.15.45"/>
    </reaction>
</comment>
<dbReference type="Proteomes" id="UP000054266">
    <property type="component" value="Unassembled WGS sequence"/>
</dbReference>
<keyword evidence="14" id="KW-1185">Reference proteome</keyword>
<gene>
    <name evidence="11" type="primary">COQ6</name>
    <name evidence="13" type="ORF">PV04_07347</name>
</gene>
<keyword evidence="5 11" id="KW-0999">Mitochondrion inner membrane</keyword>
<dbReference type="HOGENOM" id="CLU_009665_8_0_1"/>
<keyword evidence="9 11" id="KW-0496">Mitochondrion</keyword>
<dbReference type="PANTHER" id="PTHR43876:SF7">
    <property type="entry name" value="UBIQUINONE BIOSYNTHESIS MONOOXYGENASE COQ6, MITOCHONDRIAL"/>
    <property type="match status" value="1"/>
</dbReference>
<keyword evidence="3 11" id="KW-0285">Flavoprotein</keyword>
<dbReference type="InterPro" id="IPR002938">
    <property type="entry name" value="FAD-bd"/>
</dbReference>
<dbReference type="STRING" id="5601.A0A0D2CIN2"/>
<evidence type="ECO:0000256" key="8">
    <source>
        <dbReference type="ARBA" id="ARBA00023033"/>
    </source>
</evidence>
<proteinExistence type="inferred from homology"/>
<evidence type="ECO:0000313" key="14">
    <source>
        <dbReference type="Proteomes" id="UP000054266"/>
    </source>
</evidence>
<dbReference type="PANTHER" id="PTHR43876">
    <property type="entry name" value="UBIQUINONE BIOSYNTHESIS MONOOXYGENASE COQ6, MITOCHONDRIAL"/>
    <property type="match status" value="1"/>
</dbReference>
<protein>
    <recommendedName>
        <fullName evidence="11">Ubiquinone biosynthesis monooxygenase COQ6, mitochondrial</fullName>
        <ecNumber evidence="11">1.14.15.45</ecNumber>
    </recommendedName>
    <alternativeName>
        <fullName evidence="11">2-methoxy-6-polyprenolphenol 4-hydroxylase</fullName>
        <ecNumber evidence="11">1.14.15.46</ecNumber>
    </alternativeName>
</protein>
<dbReference type="SUPFAM" id="SSF51905">
    <property type="entry name" value="FAD/NAD(P)-binding domain"/>
    <property type="match status" value="1"/>
</dbReference>